<proteinExistence type="evidence at transcript level"/>
<protein>
    <submittedName>
        <fullName evidence="1">Macaca fascicularis brain cDNA clone: QflA-17620, similar to human O-acyltransferase (membrane bound) domain containing 1(OACT1), mRNA, RefSeq: XM_371801.2</fullName>
    </submittedName>
</protein>
<dbReference type="EMBL" id="AB172315">
    <property type="protein sequence ID" value="BAE89377.1"/>
    <property type="molecule type" value="mRNA"/>
</dbReference>
<organism evidence="1">
    <name type="scientific">Macaca fascicularis</name>
    <name type="common">Crab-eating macaque</name>
    <name type="synonym">Cynomolgus monkey</name>
    <dbReference type="NCBI Taxonomy" id="9541"/>
    <lineage>
        <taxon>Eukaryota</taxon>
        <taxon>Metazoa</taxon>
        <taxon>Chordata</taxon>
        <taxon>Craniata</taxon>
        <taxon>Vertebrata</taxon>
        <taxon>Euteleostomi</taxon>
        <taxon>Mammalia</taxon>
        <taxon>Eutheria</taxon>
        <taxon>Euarchontoglires</taxon>
        <taxon>Primates</taxon>
        <taxon>Haplorrhini</taxon>
        <taxon>Catarrhini</taxon>
        <taxon>Cercopithecidae</taxon>
        <taxon>Cercopithecinae</taxon>
        <taxon>Macaca</taxon>
    </lineage>
</organism>
<sequence length="39" mass="4748">MQSDSEITWKKKCQSFPLNLEIMEEKIRRGESKYNMHCK</sequence>
<accession>I7GLC0</accession>
<reference evidence="1" key="1">
    <citation type="journal article" date="2007" name="PLoS Biol.">
        <title>Rate of evolution in brain-expressed genes in humans and other primates.</title>
        <authorList>
            <person name="Wang H.-Y."/>
            <person name="Chien H.-C."/>
            <person name="Osada N."/>
            <person name="Hashimoto K."/>
            <person name="Sugano S."/>
            <person name="Gojobori T."/>
            <person name="Chou C.-K."/>
            <person name="Tsai S.-F."/>
            <person name="Wu C.-I."/>
            <person name="Shen C.-K.J."/>
        </authorList>
    </citation>
    <scope>NUCLEOTIDE SEQUENCE</scope>
</reference>
<dbReference type="AlphaFoldDB" id="I7GLC0"/>
<keyword evidence="1" id="KW-0808">Transferase</keyword>
<keyword evidence="1" id="KW-0012">Acyltransferase</keyword>
<evidence type="ECO:0000313" key="1">
    <source>
        <dbReference type="EMBL" id="BAE89377.1"/>
    </source>
</evidence>
<dbReference type="GO" id="GO:0016746">
    <property type="term" value="F:acyltransferase activity"/>
    <property type="evidence" value="ECO:0007669"/>
    <property type="project" value="UniProtKB-KW"/>
</dbReference>
<name>I7GLC0_MACFA</name>